<dbReference type="Proteomes" id="UP000235547">
    <property type="component" value="Unassembled WGS sequence"/>
</dbReference>
<dbReference type="Gene3D" id="3.30.1360.120">
    <property type="entry name" value="Probable tRNA modification gtpase trme, domain 1"/>
    <property type="match status" value="1"/>
</dbReference>
<gene>
    <name evidence="5" type="ORF">C1H70_00450</name>
</gene>
<dbReference type="AlphaFoldDB" id="A0A2N7UQP9"/>
<feature type="domain" description="Aminomethyltransferase C-terminal" evidence="4">
    <location>
        <begin position="303"/>
        <end position="384"/>
    </location>
</feature>
<dbReference type="PANTHER" id="PTHR43757">
    <property type="entry name" value="AMINOMETHYLTRANSFERASE"/>
    <property type="match status" value="1"/>
</dbReference>
<proteinExistence type="predicted"/>
<dbReference type="OrthoDB" id="9774591at2"/>
<dbReference type="Pfam" id="PF01571">
    <property type="entry name" value="GCV_T"/>
    <property type="match status" value="1"/>
</dbReference>
<evidence type="ECO:0000256" key="1">
    <source>
        <dbReference type="ARBA" id="ARBA00022576"/>
    </source>
</evidence>
<evidence type="ECO:0000259" key="4">
    <source>
        <dbReference type="Pfam" id="PF08669"/>
    </source>
</evidence>
<dbReference type="GO" id="GO:0008483">
    <property type="term" value="F:transaminase activity"/>
    <property type="evidence" value="ECO:0007669"/>
    <property type="project" value="UniProtKB-KW"/>
</dbReference>
<comment type="caution">
    <text evidence="5">The sequence shown here is derived from an EMBL/GenBank/DDBJ whole genome shotgun (WGS) entry which is preliminary data.</text>
</comment>
<evidence type="ECO:0000259" key="3">
    <source>
        <dbReference type="Pfam" id="PF01571"/>
    </source>
</evidence>
<organism evidence="5 6">
    <name type="scientific">Halomonas urumqiensis</name>
    <dbReference type="NCBI Taxonomy" id="1684789"/>
    <lineage>
        <taxon>Bacteria</taxon>
        <taxon>Pseudomonadati</taxon>
        <taxon>Pseudomonadota</taxon>
        <taxon>Gammaproteobacteria</taxon>
        <taxon>Oceanospirillales</taxon>
        <taxon>Halomonadaceae</taxon>
        <taxon>Halomonas</taxon>
    </lineage>
</organism>
<dbReference type="InterPro" id="IPR013977">
    <property type="entry name" value="GcvT_C"/>
</dbReference>
<dbReference type="InterPro" id="IPR028896">
    <property type="entry name" value="GcvT/YgfZ/DmdA"/>
</dbReference>
<keyword evidence="6" id="KW-1185">Reference proteome</keyword>
<keyword evidence="1" id="KW-0032">Aminotransferase</keyword>
<dbReference type="EMBL" id="PNRG01000001">
    <property type="protein sequence ID" value="PMR82767.1"/>
    <property type="molecule type" value="Genomic_DNA"/>
</dbReference>
<name>A0A2N7UQP9_9GAMM</name>
<evidence type="ECO:0000313" key="6">
    <source>
        <dbReference type="Proteomes" id="UP000235547"/>
    </source>
</evidence>
<feature type="domain" description="GCVT N-terminal" evidence="3">
    <location>
        <begin position="33"/>
        <end position="281"/>
    </location>
</feature>
<protein>
    <submittedName>
        <fullName evidence="5">Glycine cleavage system protein T</fullName>
    </submittedName>
</protein>
<dbReference type="PIRSF" id="PIRSF006487">
    <property type="entry name" value="GcvT"/>
    <property type="match status" value="1"/>
</dbReference>
<dbReference type="SUPFAM" id="SSF101790">
    <property type="entry name" value="Aminomethyltransferase beta-barrel domain"/>
    <property type="match status" value="1"/>
</dbReference>
<dbReference type="InterPro" id="IPR006222">
    <property type="entry name" value="GCVT_N"/>
</dbReference>
<dbReference type="InterPro" id="IPR029043">
    <property type="entry name" value="GcvT/YgfZ_C"/>
</dbReference>
<dbReference type="Pfam" id="PF08669">
    <property type="entry name" value="GCV_T_C"/>
    <property type="match status" value="1"/>
</dbReference>
<evidence type="ECO:0000313" key="5">
    <source>
        <dbReference type="EMBL" id="PMR82767.1"/>
    </source>
</evidence>
<reference evidence="5 6" key="1">
    <citation type="submission" date="2018-01" db="EMBL/GenBank/DDBJ databases">
        <title>Halomonas endophytica sp. nov., isolated from storage liquid in the stems of Populus euphratica.</title>
        <authorList>
            <person name="Chen C."/>
        </authorList>
    </citation>
    <scope>NUCLEOTIDE SEQUENCE [LARGE SCALE GENOMIC DNA]</scope>
    <source>
        <strain evidence="5 6">BZ-SZ-XJ27</strain>
    </source>
</reference>
<dbReference type="PANTHER" id="PTHR43757:SF2">
    <property type="entry name" value="AMINOMETHYLTRANSFERASE, MITOCHONDRIAL"/>
    <property type="match status" value="1"/>
</dbReference>
<sequence>MSNVTSLQSASGQAVHDSFGFGTQIRKSPYFAATVRWGATAFSVYNHMYIPREFTGPEDNFWNLVNTAILCDVAAERQVEVTGPDAATFVQYLTPRDLSQMAVGQCKYILITAEDGGILNDPILLKLAENHFWISLADSDILLWAKGVAIHSGLDVDLREPDVSPLQLQGPQSGEIMQALFGETIKDLRYYWWRELELNGIPLIVSRTGWSSELGYELYLRDGARGDELWETIMAAGLPFGLQPGHTSTIRRIEGGMLSYHADADMHTNPFQLGMDRLVNPDMEADFIGKSALQRIRQEGVHRKQVGLEIEGPALTGPNTSFWSLTYGSTNVGKVTSAVYSPRLEKNIALAMVITPCSDIGTQFDVHTPDGVALATVVEKPFFDPRKQLATR</sequence>
<dbReference type="SUPFAM" id="SSF103025">
    <property type="entry name" value="Folate-binding domain"/>
    <property type="match status" value="1"/>
</dbReference>
<dbReference type="RefSeq" id="WP_102586362.1">
    <property type="nucleotide sequence ID" value="NZ_BNAE01000004.1"/>
</dbReference>
<evidence type="ECO:0000256" key="2">
    <source>
        <dbReference type="PIRSR" id="PIRSR006487-1"/>
    </source>
</evidence>
<feature type="binding site" evidence="2">
    <location>
        <position position="217"/>
    </location>
    <ligand>
        <name>substrate</name>
    </ligand>
</feature>
<accession>A0A2N7UQP9</accession>
<dbReference type="InterPro" id="IPR027266">
    <property type="entry name" value="TrmE/GcvT-like"/>
</dbReference>
<keyword evidence="1" id="KW-0808">Transferase</keyword>